<evidence type="ECO:0000259" key="2">
    <source>
        <dbReference type="Pfam" id="PF03221"/>
    </source>
</evidence>
<accession>A0A0B4HNR6</accession>
<keyword evidence="1" id="KW-0238">DNA-binding</keyword>
<sequence length="185" mass="20750">MKVTDLANSPLEARLQAAVEYLENYSDSKVAKVAREFDEKALCRYIDRLDNINLAVRKEFIQDTADCIWKARASKNNRNLPQVGSKWVGRFIKRVLPSKVLDANRQASENVEILNEYFQKLKAVIEANGIVPEDIWNMDETGFQIGVGKDQLVVTRSRQAQYFGLPVNRESATAIEAVSGASVTG</sequence>
<dbReference type="AlphaFoldDB" id="A0A0B4HNR6"/>
<evidence type="ECO:0000256" key="1">
    <source>
        <dbReference type="ARBA" id="ARBA00023125"/>
    </source>
</evidence>
<name>A0A0B4HNR6_METGA</name>
<dbReference type="Pfam" id="PF03221">
    <property type="entry name" value="HTH_Tnp_Tc5"/>
    <property type="match status" value="1"/>
</dbReference>
<evidence type="ECO:0000313" key="3">
    <source>
        <dbReference type="EMBL" id="KID81054.1"/>
    </source>
</evidence>
<organism evidence="3 4">
    <name type="scientific">Metarhizium guizhouense (strain ARSEF 977)</name>
    <dbReference type="NCBI Taxonomy" id="1276136"/>
    <lineage>
        <taxon>Eukaryota</taxon>
        <taxon>Fungi</taxon>
        <taxon>Dikarya</taxon>
        <taxon>Ascomycota</taxon>
        <taxon>Pezizomycotina</taxon>
        <taxon>Sordariomycetes</taxon>
        <taxon>Hypocreomycetidae</taxon>
        <taxon>Hypocreales</taxon>
        <taxon>Clavicipitaceae</taxon>
        <taxon>Metarhizium</taxon>
    </lineage>
</organism>
<dbReference type="OrthoDB" id="4913223at2759"/>
<reference evidence="3 4" key="1">
    <citation type="journal article" date="2014" name="Proc. Natl. Acad. Sci. U.S.A.">
        <title>Trajectory and genomic determinants of fungal-pathogen speciation and host adaptation.</title>
        <authorList>
            <person name="Hu X."/>
            <person name="Xiao G."/>
            <person name="Zheng P."/>
            <person name="Shang Y."/>
            <person name="Su Y."/>
            <person name="Zhang X."/>
            <person name="Liu X."/>
            <person name="Zhan S."/>
            <person name="St Leger R.J."/>
            <person name="Wang C."/>
        </authorList>
    </citation>
    <scope>NUCLEOTIDE SEQUENCE [LARGE SCALE GENOMIC DNA]</scope>
    <source>
        <strain evidence="3 4">ARSEF 977</strain>
    </source>
</reference>
<evidence type="ECO:0000313" key="4">
    <source>
        <dbReference type="Proteomes" id="UP000031192"/>
    </source>
</evidence>
<dbReference type="Proteomes" id="UP000031192">
    <property type="component" value="Unassembled WGS sequence"/>
</dbReference>
<gene>
    <name evidence="3" type="ORF">MGU_11553</name>
</gene>
<dbReference type="HOGENOM" id="CLU_013929_8_1_1"/>
<dbReference type="GO" id="GO:0003677">
    <property type="term" value="F:DNA binding"/>
    <property type="evidence" value="ECO:0007669"/>
    <property type="project" value="UniProtKB-KW"/>
</dbReference>
<proteinExistence type="predicted"/>
<feature type="domain" description="HTH CENPB-type" evidence="2">
    <location>
        <begin position="39"/>
        <end position="94"/>
    </location>
</feature>
<comment type="caution">
    <text evidence="3">The sequence shown here is derived from an EMBL/GenBank/DDBJ whole genome shotgun (WGS) entry which is preliminary data.</text>
</comment>
<dbReference type="EMBL" id="AZNH01000217">
    <property type="protein sequence ID" value="KID81054.1"/>
    <property type="molecule type" value="Genomic_DNA"/>
</dbReference>
<protein>
    <submittedName>
        <fullName evidence="3">Transposase</fullName>
    </submittedName>
</protein>
<dbReference type="InterPro" id="IPR006600">
    <property type="entry name" value="HTH_CenpB_DNA-bd_dom"/>
</dbReference>
<keyword evidence="4" id="KW-1185">Reference proteome</keyword>